<proteinExistence type="predicted"/>
<keyword evidence="2" id="KW-1185">Reference proteome</keyword>
<dbReference type="EMBL" id="BPLR01009712">
    <property type="protein sequence ID" value="GIY33982.1"/>
    <property type="molecule type" value="Genomic_DNA"/>
</dbReference>
<sequence length="144" mass="15745">MVQSEGPMPRTGRKLLMKACPGEVKRLMRTSCNGQLPGLLATISSKKEAGTCLLSVGVFVEKFHDLMSRKQMILVSSKLPPTNQPPIVLHAHSPVFLKRHGGEDRLSWGDVRTLSFPPSPKSQPGGVGGIFWVRVTEPCFCLAH</sequence>
<dbReference type="AlphaFoldDB" id="A0AAV4SKE7"/>
<comment type="caution">
    <text evidence="1">The sequence shown here is derived from an EMBL/GenBank/DDBJ whole genome shotgun (WGS) entry which is preliminary data.</text>
</comment>
<protein>
    <submittedName>
        <fullName evidence="1">Uncharacterized protein</fullName>
    </submittedName>
</protein>
<accession>A0AAV4SKE7</accession>
<reference evidence="1 2" key="1">
    <citation type="submission" date="2021-06" db="EMBL/GenBank/DDBJ databases">
        <title>Caerostris extrusa draft genome.</title>
        <authorList>
            <person name="Kono N."/>
            <person name="Arakawa K."/>
        </authorList>
    </citation>
    <scope>NUCLEOTIDE SEQUENCE [LARGE SCALE GENOMIC DNA]</scope>
</reference>
<gene>
    <name evidence="1" type="ORF">CEXT_615921</name>
</gene>
<organism evidence="1 2">
    <name type="scientific">Caerostris extrusa</name>
    <name type="common">Bark spider</name>
    <name type="synonym">Caerostris bankana</name>
    <dbReference type="NCBI Taxonomy" id="172846"/>
    <lineage>
        <taxon>Eukaryota</taxon>
        <taxon>Metazoa</taxon>
        <taxon>Ecdysozoa</taxon>
        <taxon>Arthropoda</taxon>
        <taxon>Chelicerata</taxon>
        <taxon>Arachnida</taxon>
        <taxon>Araneae</taxon>
        <taxon>Araneomorphae</taxon>
        <taxon>Entelegynae</taxon>
        <taxon>Araneoidea</taxon>
        <taxon>Araneidae</taxon>
        <taxon>Caerostris</taxon>
    </lineage>
</organism>
<dbReference type="Proteomes" id="UP001054945">
    <property type="component" value="Unassembled WGS sequence"/>
</dbReference>
<evidence type="ECO:0000313" key="2">
    <source>
        <dbReference type="Proteomes" id="UP001054945"/>
    </source>
</evidence>
<name>A0AAV4SKE7_CAEEX</name>
<evidence type="ECO:0000313" key="1">
    <source>
        <dbReference type="EMBL" id="GIY33982.1"/>
    </source>
</evidence>